<dbReference type="InterPro" id="IPR015422">
    <property type="entry name" value="PyrdxlP-dep_Trfase_small"/>
</dbReference>
<comment type="similarity">
    <text evidence="3">Belongs to the class-III pyridoxal-phosphate-dependent aminotransferase family.</text>
</comment>
<dbReference type="InterPro" id="IPR015421">
    <property type="entry name" value="PyrdxlP-dep_Trfase_major"/>
</dbReference>
<dbReference type="GO" id="GO:0030170">
    <property type="term" value="F:pyridoxal phosphate binding"/>
    <property type="evidence" value="ECO:0007669"/>
    <property type="project" value="InterPro"/>
</dbReference>
<dbReference type="SUPFAM" id="SSF53383">
    <property type="entry name" value="PLP-dependent transferases"/>
    <property type="match status" value="1"/>
</dbReference>
<dbReference type="GO" id="GO:0008483">
    <property type="term" value="F:transaminase activity"/>
    <property type="evidence" value="ECO:0007669"/>
    <property type="project" value="UniProtKB-KW"/>
</dbReference>
<organism evidence="4 5">
    <name type="scientific">Leekyejoonella antrihumi</name>
    <dbReference type="NCBI Taxonomy" id="1660198"/>
    <lineage>
        <taxon>Bacteria</taxon>
        <taxon>Bacillati</taxon>
        <taxon>Actinomycetota</taxon>
        <taxon>Actinomycetes</taxon>
        <taxon>Micrococcales</taxon>
        <taxon>Dermacoccaceae</taxon>
        <taxon>Leekyejoonella</taxon>
    </lineage>
</organism>
<keyword evidence="5" id="KW-1185">Reference proteome</keyword>
<dbReference type="PANTHER" id="PTHR43713">
    <property type="entry name" value="GLUTAMATE-1-SEMIALDEHYDE 2,1-AMINOMUTASE"/>
    <property type="match status" value="1"/>
</dbReference>
<dbReference type="Pfam" id="PF00202">
    <property type="entry name" value="Aminotran_3"/>
    <property type="match status" value="1"/>
</dbReference>
<evidence type="ECO:0000313" key="5">
    <source>
        <dbReference type="Proteomes" id="UP000320244"/>
    </source>
</evidence>
<accession>A0A563DRL0</accession>
<reference evidence="4 5" key="2">
    <citation type="submission" date="2019-08" db="EMBL/GenBank/DDBJ databases">
        <title>Jejuicoccus antrihumi gen. nov., sp. nov., a new member of the family Dermacoccaceae isolated from a cave.</title>
        <authorList>
            <person name="Schumann P."/>
            <person name="Kim I.S."/>
        </authorList>
    </citation>
    <scope>NUCLEOTIDE SEQUENCE [LARGE SCALE GENOMIC DNA]</scope>
    <source>
        <strain evidence="4 5">C5-26</strain>
    </source>
</reference>
<dbReference type="Proteomes" id="UP000320244">
    <property type="component" value="Unassembled WGS sequence"/>
</dbReference>
<evidence type="ECO:0000256" key="3">
    <source>
        <dbReference type="RuleBase" id="RU003560"/>
    </source>
</evidence>
<keyword evidence="4" id="KW-0032">Aminotransferase</keyword>
<name>A0A563DRL0_9MICO</name>
<dbReference type="Gene3D" id="3.40.640.10">
    <property type="entry name" value="Type I PLP-dependent aspartate aminotransferase-like (Major domain)"/>
    <property type="match status" value="1"/>
</dbReference>
<evidence type="ECO:0000313" key="4">
    <source>
        <dbReference type="EMBL" id="TWP32324.1"/>
    </source>
</evidence>
<dbReference type="PANTHER" id="PTHR43713:SF3">
    <property type="entry name" value="GLUTAMATE-1-SEMIALDEHYDE 2,1-AMINOMUTASE 1, CHLOROPLASTIC-RELATED"/>
    <property type="match status" value="1"/>
</dbReference>
<reference evidence="4 5" key="1">
    <citation type="submission" date="2019-05" db="EMBL/GenBank/DDBJ databases">
        <authorList>
            <person name="Lee S.D."/>
        </authorList>
    </citation>
    <scope>NUCLEOTIDE SEQUENCE [LARGE SCALE GENOMIC DNA]</scope>
    <source>
        <strain evidence="4 5">C5-26</strain>
    </source>
</reference>
<sequence>MTRIEEDAPVVAMDARDWADIRERQALVYPGGVGRSSGYLGRPAPTLVRGKGYYVWDAEGSQKVDLSNNFTTLVHGHAHREVTAAAVRALENGACFGLPNSDEVRHAEVLLERVPWCDYVRYTSTGTEATMTAVRMARAISGRDKILGLSPSYHGMGDALLSMIGMTAGVPRGVSDDVLLVAPDDRHALVEAFAQHGDTIAAVVLDLMPMSAGGRPLSPAFVASVASLAQQHGALLVVDEVISFRLAVQGFANAVYGLLPDLLVTGKAIGGGLPIGAILGRRDVMGILDSSKPRSIFHGGTFTGNPVTMSAGYAAMKLFQVDEVGRLNALGERLRNGLSKTGEPFGWTANGYGSVVRLEPRSQEPDERLRQLFWIAFEEGVALAPSGTLCVSTPMDDTVIDSLVERMSRCFHRLGSSPESTDGLGE</sequence>
<proteinExistence type="inferred from homology"/>
<dbReference type="Gene3D" id="3.90.1150.10">
    <property type="entry name" value="Aspartate Aminotransferase, domain 1"/>
    <property type="match status" value="1"/>
</dbReference>
<evidence type="ECO:0000256" key="2">
    <source>
        <dbReference type="ARBA" id="ARBA00022898"/>
    </source>
</evidence>
<evidence type="ECO:0000256" key="1">
    <source>
        <dbReference type="ARBA" id="ARBA00001933"/>
    </source>
</evidence>
<keyword evidence="4" id="KW-0808">Transferase</keyword>
<dbReference type="InterPro" id="IPR005814">
    <property type="entry name" value="Aminotrans_3"/>
</dbReference>
<protein>
    <submittedName>
        <fullName evidence="4">Aminotransferase class III-fold pyridoxal phosphate-dependent enzyme</fullName>
    </submittedName>
</protein>
<comment type="caution">
    <text evidence="4">The sequence shown here is derived from an EMBL/GenBank/DDBJ whole genome shotgun (WGS) entry which is preliminary data.</text>
</comment>
<gene>
    <name evidence="4" type="ORF">FGL98_24400</name>
</gene>
<dbReference type="EMBL" id="VCQV01000080">
    <property type="protein sequence ID" value="TWP32324.1"/>
    <property type="molecule type" value="Genomic_DNA"/>
</dbReference>
<dbReference type="OrthoDB" id="9801052at2"/>
<comment type="cofactor">
    <cofactor evidence="1">
        <name>pyridoxal 5'-phosphate</name>
        <dbReference type="ChEBI" id="CHEBI:597326"/>
    </cofactor>
</comment>
<keyword evidence="2 3" id="KW-0663">Pyridoxal phosphate</keyword>
<dbReference type="AlphaFoldDB" id="A0A563DRL0"/>
<dbReference type="InterPro" id="IPR015424">
    <property type="entry name" value="PyrdxlP-dep_Trfase"/>
</dbReference>